<dbReference type="InterPro" id="IPR011650">
    <property type="entry name" value="Peptidase_M20_dimer"/>
</dbReference>
<keyword evidence="3" id="KW-0479">Metal-binding</keyword>
<dbReference type="Pfam" id="PF07687">
    <property type="entry name" value="M20_dimer"/>
    <property type="match status" value="1"/>
</dbReference>
<keyword evidence="4" id="KW-0378">Hydrolase</keyword>
<sequence>AEIDSPSGEEDAIMHEISKIFSAIGIRHQFDDYGNCIAFVAGKGDPLLLTAHVDTVEPGRGVRVEKVDGILQSVGETIVGADNKAGVAVILYTVETLKEHLSHRPLEIVLTRSEEIGNFGAVNLDYSLLSAKEGFSFDSGSPIGTITTASPFYNRFDITVHGKACHAAHPELGINPLVITAEALAGITLGRVTEITTANIGLIEGGTARNSVPDSITLRGEVRSFDENELETTSKEIINIFSEKAKIHGAGISSGIVRENCGFSFGKNDPLLMLGMSTLQSLQIEPILKESTGCYDANIFFEHGIKILNFGNGSTNNHTTEEQISTGNLELLSQLLAALITA</sequence>
<organism evidence="8 9">
    <name type="scientific">candidate division WWE3 bacterium</name>
    <dbReference type="NCBI Taxonomy" id="2053526"/>
    <lineage>
        <taxon>Bacteria</taxon>
        <taxon>Katanobacteria</taxon>
    </lineage>
</organism>
<protein>
    <submittedName>
        <fullName evidence="8">M20/M25/M40 family metallo-hydrolase</fullName>
    </submittedName>
</protein>
<evidence type="ECO:0000256" key="3">
    <source>
        <dbReference type="ARBA" id="ARBA00022723"/>
    </source>
</evidence>
<keyword evidence="6" id="KW-0482">Metalloprotease</keyword>
<dbReference type="AlphaFoldDB" id="A0A955LHI6"/>
<comment type="caution">
    <text evidence="8">The sequence shown here is derived from an EMBL/GenBank/DDBJ whole genome shotgun (WGS) entry which is preliminary data.</text>
</comment>
<dbReference type="SUPFAM" id="SSF55031">
    <property type="entry name" value="Bacterial exopeptidase dimerisation domain"/>
    <property type="match status" value="1"/>
</dbReference>
<dbReference type="Gene3D" id="3.30.70.360">
    <property type="match status" value="1"/>
</dbReference>
<dbReference type="GO" id="GO:0046872">
    <property type="term" value="F:metal ion binding"/>
    <property type="evidence" value="ECO:0007669"/>
    <property type="project" value="UniProtKB-KW"/>
</dbReference>
<dbReference type="GO" id="GO:0008237">
    <property type="term" value="F:metallopeptidase activity"/>
    <property type="evidence" value="ECO:0007669"/>
    <property type="project" value="UniProtKB-KW"/>
</dbReference>
<name>A0A955LHI6_UNCKA</name>
<dbReference type="InterPro" id="IPR001261">
    <property type="entry name" value="ArgE/DapE_CS"/>
</dbReference>
<evidence type="ECO:0000256" key="2">
    <source>
        <dbReference type="ARBA" id="ARBA00022670"/>
    </source>
</evidence>
<dbReference type="PANTHER" id="PTHR42994:SF2">
    <property type="entry name" value="PEPTIDASE"/>
    <property type="match status" value="1"/>
</dbReference>
<evidence type="ECO:0000256" key="4">
    <source>
        <dbReference type="ARBA" id="ARBA00022801"/>
    </source>
</evidence>
<comment type="cofactor">
    <cofactor evidence="1">
        <name>Zn(2+)</name>
        <dbReference type="ChEBI" id="CHEBI:29105"/>
    </cofactor>
</comment>
<dbReference type="EMBL" id="JAGQKX010000136">
    <property type="protein sequence ID" value="MCA9390578.1"/>
    <property type="molecule type" value="Genomic_DNA"/>
</dbReference>
<evidence type="ECO:0000256" key="5">
    <source>
        <dbReference type="ARBA" id="ARBA00022833"/>
    </source>
</evidence>
<dbReference type="SUPFAM" id="SSF53187">
    <property type="entry name" value="Zn-dependent exopeptidases"/>
    <property type="match status" value="1"/>
</dbReference>
<feature type="domain" description="Peptidase M20 dimerisation" evidence="7">
    <location>
        <begin position="156"/>
        <end position="246"/>
    </location>
</feature>
<gene>
    <name evidence="8" type="ORF">KC571_04190</name>
</gene>
<evidence type="ECO:0000259" key="7">
    <source>
        <dbReference type="Pfam" id="PF07687"/>
    </source>
</evidence>
<dbReference type="PANTHER" id="PTHR42994">
    <property type="entry name" value="PEPTIDASE T"/>
    <property type="match status" value="1"/>
</dbReference>
<dbReference type="GO" id="GO:0006508">
    <property type="term" value="P:proteolysis"/>
    <property type="evidence" value="ECO:0007669"/>
    <property type="project" value="UniProtKB-KW"/>
</dbReference>
<evidence type="ECO:0000256" key="6">
    <source>
        <dbReference type="ARBA" id="ARBA00023049"/>
    </source>
</evidence>
<dbReference type="Proteomes" id="UP000701698">
    <property type="component" value="Unassembled WGS sequence"/>
</dbReference>
<keyword evidence="5" id="KW-0862">Zinc</keyword>
<proteinExistence type="predicted"/>
<accession>A0A955LHI6</accession>
<reference evidence="8" key="1">
    <citation type="submission" date="2020-04" db="EMBL/GenBank/DDBJ databases">
        <authorList>
            <person name="Zhang T."/>
        </authorList>
    </citation>
    <scope>NUCLEOTIDE SEQUENCE</scope>
    <source>
        <strain evidence="8">HKST-UBA01</strain>
    </source>
</reference>
<dbReference type="InterPro" id="IPR002933">
    <property type="entry name" value="Peptidase_M20"/>
</dbReference>
<dbReference type="InterPro" id="IPR036264">
    <property type="entry name" value="Bact_exopeptidase_dim_dom"/>
</dbReference>
<evidence type="ECO:0000313" key="8">
    <source>
        <dbReference type="EMBL" id="MCA9390578.1"/>
    </source>
</evidence>
<dbReference type="Pfam" id="PF01546">
    <property type="entry name" value="Peptidase_M20"/>
    <property type="match status" value="1"/>
</dbReference>
<reference evidence="8" key="2">
    <citation type="journal article" date="2021" name="Microbiome">
        <title>Successional dynamics and alternative stable states in a saline activated sludge microbial community over 9 years.</title>
        <authorList>
            <person name="Wang Y."/>
            <person name="Ye J."/>
            <person name="Ju F."/>
            <person name="Liu L."/>
            <person name="Boyd J.A."/>
            <person name="Deng Y."/>
            <person name="Parks D.H."/>
            <person name="Jiang X."/>
            <person name="Yin X."/>
            <person name="Woodcroft B.J."/>
            <person name="Tyson G.W."/>
            <person name="Hugenholtz P."/>
            <person name="Polz M.F."/>
            <person name="Zhang T."/>
        </authorList>
    </citation>
    <scope>NUCLEOTIDE SEQUENCE</scope>
    <source>
        <strain evidence="8">HKST-UBA01</strain>
    </source>
</reference>
<dbReference type="Gene3D" id="3.40.630.10">
    <property type="entry name" value="Zn peptidases"/>
    <property type="match status" value="1"/>
</dbReference>
<dbReference type="PROSITE" id="PS00758">
    <property type="entry name" value="ARGE_DAPE_CPG2_1"/>
    <property type="match status" value="1"/>
</dbReference>
<evidence type="ECO:0000256" key="1">
    <source>
        <dbReference type="ARBA" id="ARBA00001947"/>
    </source>
</evidence>
<keyword evidence="2" id="KW-0645">Protease</keyword>
<feature type="non-terminal residue" evidence="8">
    <location>
        <position position="1"/>
    </location>
</feature>
<evidence type="ECO:0000313" key="9">
    <source>
        <dbReference type="Proteomes" id="UP000701698"/>
    </source>
</evidence>